<evidence type="ECO:0000256" key="1">
    <source>
        <dbReference type="ARBA" id="ARBA00004844"/>
    </source>
</evidence>
<feature type="domain" description="MGS-like" evidence="9">
    <location>
        <begin position="1"/>
        <end position="145"/>
    </location>
</feature>
<dbReference type="EC" id="2.1.2.3" evidence="8"/>
<dbReference type="SUPFAM" id="SSF52335">
    <property type="entry name" value="Methylglyoxal synthase-like"/>
    <property type="match status" value="1"/>
</dbReference>
<dbReference type="CDD" id="cd01421">
    <property type="entry name" value="IMPCH"/>
    <property type="match status" value="1"/>
</dbReference>
<keyword evidence="4 8" id="KW-0808">Transferase</keyword>
<dbReference type="Pfam" id="PF01808">
    <property type="entry name" value="AICARFT_IMPCHas"/>
    <property type="match status" value="1"/>
</dbReference>
<name>G7V5A0_THELD</name>
<dbReference type="OrthoDB" id="9802065at2"/>
<reference evidence="11" key="1">
    <citation type="submission" date="2011-10" db="EMBL/GenBank/DDBJ databases">
        <title>The complete genome of chromosome of Thermovirga lienii DSM 17291.</title>
        <authorList>
            <consortium name="US DOE Joint Genome Institute (JGI-PGF)"/>
            <person name="Lucas S."/>
            <person name="Copeland A."/>
            <person name="Lapidus A."/>
            <person name="Glavina del Rio T."/>
            <person name="Dalin E."/>
            <person name="Tice H."/>
            <person name="Bruce D."/>
            <person name="Goodwin L."/>
            <person name="Pitluck S."/>
            <person name="Peters L."/>
            <person name="Mikhailova N."/>
            <person name="Saunders E."/>
            <person name="Kyrpides N."/>
            <person name="Mavromatis K."/>
            <person name="Ivanova N."/>
            <person name="Last F.I."/>
            <person name="Brettin T."/>
            <person name="Detter J.C."/>
            <person name="Han C."/>
            <person name="Larimer F."/>
            <person name="Land M."/>
            <person name="Hauser L."/>
            <person name="Markowitz V."/>
            <person name="Cheng J.-F."/>
            <person name="Hugenholtz P."/>
            <person name="Woyke T."/>
            <person name="Wu D."/>
            <person name="Spring S."/>
            <person name="Schroeder M."/>
            <person name="Brambilla E.-M."/>
            <person name="Klenk H.-P."/>
            <person name="Eisen J.A."/>
        </authorList>
    </citation>
    <scope>NUCLEOTIDE SEQUENCE [LARGE SCALE GENOMIC DNA]</scope>
    <source>
        <strain evidence="11">ATCC BAA-1197 / DSM 17291 / Cas60314</strain>
    </source>
</reference>
<proteinExistence type="inferred from homology"/>
<dbReference type="Gene3D" id="3.40.50.1380">
    <property type="entry name" value="Methylglyoxal synthase-like domain"/>
    <property type="match status" value="1"/>
</dbReference>
<dbReference type="NCBIfam" id="NF002049">
    <property type="entry name" value="PRK00881.1"/>
    <property type="match status" value="1"/>
</dbReference>
<organism evidence="10 11">
    <name type="scientific">Thermovirga lienii (strain ATCC BAA-1197 / DSM 17291 / Cas60314)</name>
    <dbReference type="NCBI Taxonomy" id="580340"/>
    <lineage>
        <taxon>Bacteria</taxon>
        <taxon>Thermotogati</taxon>
        <taxon>Synergistota</taxon>
        <taxon>Synergistia</taxon>
        <taxon>Synergistales</taxon>
        <taxon>Thermovirgaceae</taxon>
        <taxon>Thermovirga</taxon>
    </lineage>
</organism>
<dbReference type="STRING" id="580340.Tlie_1151"/>
<dbReference type="HAMAP" id="MF_00139">
    <property type="entry name" value="PurH"/>
    <property type="match status" value="1"/>
</dbReference>
<comment type="pathway">
    <text evidence="1 8">Purine metabolism; IMP biosynthesis via de novo pathway; IMP from 5-formamido-1-(5-phospho-D-ribosyl)imidazole-4-carboxamide: step 1/1.</text>
</comment>
<evidence type="ECO:0000256" key="6">
    <source>
        <dbReference type="ARBA" id="ARBA00022801"/>
    </source>
</evidence>
<evidence type="ECO:0000256" key="2">
    <source>
        <dbReference type="ARBA" id="ARBA00004954"/>
    </source>
</evidence>
<dbReference type="GO" id="GO:0006189">
    <property type="term" value="P:'de novo' IMP biosynthetic process"/>
    <property type="evidence" value="ECO:0007669"/>
    <property type="project" value="UniProtKB-UniRule"/>
</dbReference>
<dbReference type="GO" id="GO:0003937">
    <property type="term" value="F:IMP cyclohydrolase activity"/>
    <property type="evidence" value="ECO:0007669"/>
    <property type="project" value="UniProtKB-UniRule"/>
</dbReference>
<dbReference type="PROSITE" id="PS51855">
    <property type="entry name" value="MGS"/>
    <property type="match status" value="1"/>
</dbReference>
<evidence type="ECO:0000256" key="5">
    <source>
        <dbReference type="ARBA" id="ARBA00022755"/>
    </source>
</evidence>
<dbReference type="InterPro" id="IPR002695">
    <property type="entry name" value="PurH-like"/>
</dbReference>
<keyword evidence="6 8" id="KW-0378">Hydrolase</keyword>
<dbReference type="Proteomes" id="UP000005868">
    <property type="component" value="Chromosome"/>
</dbReference>
<comment type="pathway">
    <text evidence="2 8">Purine metabolism; IMP biosynthesis via de novo pathway; 5-formamido-1-(5-phospho-D-ribosyl)imidazole-4-carboxamide from 5-amino-1-(5-phospho-D-ribosyl)imidazole-4-carboxamide (10-formyl THF route): step 1/1.</text>
</comment>
<dbReference type="Gene3D" id="3.40.140.20">
    <property type="match status" value="2"/>
</dbReference>
<dbReference type="GO" id="GO:0004643">
    <property type="term" value="F:phosphoribosylaminoimidazolecarboxamide formyltransferase activity"/>
    <property type="evidence" value="ECO:0007669"/>
    <property type="project" value="UniProtKB-UniRule"/>
</dbReference>
<reference evidence="10 11" key="2">
    <citation type="journal article" date="2012" name="Stand. Genomic Sci.">
        <title>Genome sequence of the moderately thermophilic, amino-acid-degrading and sulfur-reducing bacterium Thermovirga lienii type strain (Cas60314(T)).</title>
        <authorList>
            <person name="Goker M."/>
            <person name="Saunders E."/>
            <person name="Lapidus A."/>
            <person name="Nolan M."/>
            <person name="Lucas S."/>
            <person name="Hammon N."/>
            <person name="Deshpande S."/>
            <person name="Cheng J.F."/>
            <person name="Han C."/>
            <person name="Tapia R."/>
            <person name="Goodwin L.A."/>
            <person name="Pitluck S."/>
            <person name="Liolios K."/>
            <person name="Mavromatis K."/>
            <person name="Pagani I."/>
            <person name="Ivanova N."/>
            <person name="Mikhailova N."/>
            <person name="Pati A."/>
            <person name="Chen A."/>
            <person name="Palaniappan K."/>
            <person name="Land M."/>
            <person name="Chang Y.J."/>
            <person name="Jeffries C.D."/>
            <person name="Brambilla E.M."/>
            <person name="Rohde M."/>
            <person name="Spring S."/>
            <person name="Detter J.C."/>
            <person name="Woyke T."/>
            <person name="Bristow J."/>
            <person name="Eisen J.A."/>
            <person name="Markowitz V."/>
            <person name="Hugenholtz P."/>
            <person name="Kyrpides N.C."/>
            <person name="Klenk H.P."/>
        </authorList>
    </citation>
    <scope>NUCLEOTIDE SEQUENCE [LARGE SCALE GENOMIC DNA]</scope>
    <source>
        <strain evidence="11">ATCC BAA-1197 / DSM 17291 / Cas60314</strain>
    </source>
</reference>
<dbReference type="PIRSF" id="PIRSF000414">
    <property type="entry name" value="AICARFT_IMPCHas"/>
    <property type="match status" value="1"/>
</dbReference>
<dbReference type="SMART" id="SM00851">
    <property type="entry name" value="MGS"/>
    <property type="match status" value="1"/>
</dbReference>
<gene>
    <name evidence="8" type="primary">purH</name>
    <name evidence="10" type="ordered locus">Tlie_1151</name>
</gene>
<dbReference type="PANTHER" id="PTHR11692:SF0">
    <property type="entry name" value="BIFUNCTIONAL PURINE BIOSYNTHESIS PROTEIN ATIC"/>
    <property type="match status" value="1"/>
</dbReference>
<protein>
    <recommendedName>
        <fullName evidence="8">Bifunctional purine biosynthesis protein PurH</fullName>
    </recommendedName>
    <domain>
        <recommendedName>
            <fullName evidence="8">Phosphoribosylaminoimidazolecarboxamide formyltransferase</fullName>
            <ecNumber evidence="8">2.1.2.3</ecNumber>
        </recommendedName>
        <alternativeName>
            <fullName evidence="8">AICAR transformylase</fullName>
        </alternativeName>
    </domain>
    <domain>
        <recommendedName>
            <fullName evidence="8">IMP cyclohydrolase</fullName>
            <ecNumber evidence="8">3.5.4.10</ecNumber>
        </recommendedName>
        <alternativeName>
            <fullName evidence="8">ATIC</fullName>
        </alternativeName>
        <alternativeName>
            <fullName evidence="8">IMP synthase</fullName>
        </alternativeName>
        <alternativeName>
            <fullName evidence="8">Inosinicase</fullName>
        </alternativeName>
    </domain>
</protein>
<comment type="catalytic activity">
    <reaction evidence="8">
        <text>IMP + H2O = 5-formamido-1-(5-phospho-D-ribosyl)imidazole-4-carboxamide</text>
        <dbReference type="Rhea" id="RHEA:18445"/>
        <dbReference type="ChEBI" id="CHEBI:15377"/>
        <dbReference type="ChEBI" id="CHEBI:58053"/>
        <dbReference type="ChEBI" id="CHEBI:58467"/>
        <dbReference type="EC" id="3.5.4.10"/>
    </reaction>
</comment>
<evidence type="ECO:0000256" key="3">
    <source>
        <dbReference type="ARBA" id="ARBA00007667"/>
    </source>
</evidence>
<comment type="catalytic activity">
    <reaction evidence="8">
        <text>(6R)-10-formyltetrahydrofolate + 5-amino-1-(5-phospho-beta-D-ribosyl)imidazole-4-carboxamide = 5-formamido-1-(5-phospho-D-ribosyl)imidazole-4-carboxamide + (6S)-5,6,7,8-tetrahydrofolate</text>
        <dbReference type="Rhea" id="RHEA:22192"/>
        <dbReference type="ChEBI" id="CHEBI:57453"/>
        <dbReference type="ChEBI" id="CHEBI:58467"/>
        <dbReference type="ChEBI" id="CHEBI:58475"/>
        <dbReference type="ChEBI" id="CHEBI:195366"/>
        <dbReference type="EC" id="2.1.2.3"/>
    </reaction>
</comment>
<comment type="domain">
    <text evidence="8">The IMP cyclohydrolase activity resides in the N-terminal region.</text>
</comment>
<keyword evidence="11" id="KW-1185">Reference proteome</keyword>
<dbReference type="InterPro" id="IPR036914">
    <property type="entry name" value="MGS-like_dom_sf"/>
</dbReference>
<dbReference type="KEGG" id="tli:Tlie_1151"/>
<dbReference type="EC" id="3.5.4.10" evidence="8"/>
<accession>G7V5A0</accession>
<dbReference type="InterPro" id="IPR011607">
    <property type="entry name" value="MGS-like_dom"/>
</dbReference>
<dbReference type="SUPFAM" id="SSF53927">
    <property type="entry name" value="Cytidine deaminase-like"/>
    <property type="match status" value="1"/>
</dbReference>
<sequence>MPRKRALVSVYDKEGIVDFAKGLVELGYELVSSSGTAKHLAASGVSVKEVADLTGYPHMLGGRVKTLHPSIIGGILARRHFQEDLNDVETFNIPLIDMVICNLYPFERAWEEGADLENLLENIDIGGVTLIRAAAKNYHQVVCVVDKADYNRILKEINDEGNVTLKTRGELALKAFSYTSWYDTAIYRGLMSQIAAIDEELPEMIPLSLRRDISLRYGENPHQKAGLYTIPIADKAWIQLSGKPLSYNNILDMDCAFRAISILQQDCACVIIKHTTPCGVAVGETTQQAYKKALACDPVSAFGGIIGFSRKVDLATAKELAEKFVEVVVAPGYEQEAVEYIKEKRENTRLIEWKGQRFMPLQLTGTWSGILVQEDKLPPLPDPNAGEWVGKPRLDLWDDLITAWKSVYLCKSNAIAIVKDLATVGLGSGFTSRVDAVKWAINQAGEKALGAVLASDAFFPFPDSVEYAKEAGIAVIIQPGGSVNDHKVKEAAMKAGISMFLSGWRTFRH</sequence>
<evidence type="ECO:0000256" key="4">
    <source>
        <dbReference type="ARBA" id="ARBA00022679"/>
    </source>
</evidence>
<evidence type="ECO:0000256" key="8">
    <source>
        <dbReference type="HAMAP-Rule" id="MF_00139"/>
    </source>
</evidence>
<dbReference type="EMBL" id="CP003096">
    <property type="protein sequence ID" value="AER66883.1"/>
    <property type="molecule type" value="Genomic_DNA"/>
</dbReference>
<keyword evidence="5 8" id="KW-0658">Purine biosynthesis</keyword>
<dbReference type="InterPro" id="IPR016193">
    <property type="entry name" value="Cytidine_deaminase-like"/>
</dbReference>
<keyword evidence="7 8" id="KW-0511">Multifunctional enzyme</keyword>
<dbReference type="HOGENOM" id="CLU_016316_5_2_0"/>
<evidence type="ECO:0000256" key="7">
    <source>
        <dbReference type="ARBA" id="ARBA00023268"/>
    </source>
</evidence>
<dbReference type="eggNOG" id="COG0138">
    <property type="taxonomic scope" value="Bacteria"/>
</dbReference>
<dbReference type="SMART" id="SM00798">
    <property type="entry name" value="AICARFT_IMPCHas"/>
    <property type="match status" value="1"/>
</dbReference>
<dbReference type="PANTHER" id="PTHR11692">
    <property type="entry name" value="BIFUNCTIONAL PURINE BIOSYNTHESIS PROTEIN PURH"/>
    <property type="match status" value="1"/>
</dbReference>
<evidence type="ECO:0000259" key="9">
    <source>
        <dbReference type="PROSITE" id="PS51855"/>
    </source>
</evidence>
<evidence type="ECO:0000313" key="10">
    <source>
        <dbReference type="EMBL" id="AER66883.1"/>
    </source>
</evidence>
<comment type="similarity">
    <text evidence="3 8">Belongs to the PurH family.</text>
</comment>
<dbReference type="FunFam" id="3.40.50.1380:FF:000001">
    <property type="entry name" value="Bifunctional purine biosynthesis protein PurH"/>
    <property type="match status" value="1"/>
</dbReference>
<dbReference type="UniPathway" id="UPA00074">
    <property type="reaction ID" value="UER00133"/>
</dbReference>
<dbReference type="Pfam" id="PF02142">
    <property type="entry name" value="MGS"/>
    <property type="match status" value="1"/>
</dbReference>
<dbReference type="InterPro" id="IPR024051">
    <property type="entry name" value="AICAR_Tfase_dup_dom_sf"/>
</dbReference>
<dbReference type="AlphaFoldDB" id="G7V5A0"/>
<dbReference type="GO" id="GO:0005829">
    <property type="term" value="C:cytosol"/>
    <property type="evidence" value="ECO:0007669"/>
    <property type="project" value="TreeGrafter"/>
</dbReference>
<evidence type="ECO:0000313" key="11">
    <source>
        <dbReference type="Proteomes" id="UP000005868"/>
    </source>
</evidence>